<dbReference type="Proteomes" id="UP000319432">
    <property type="component" value="Chromosome"/>
</dbReference>
<name>A0A502IUT8_BRELA</name>
<keyword evidence="2" id="KW-1185">Reference proteome</keyword>
<reference evidence="1 2" key="1">
    <citation type="submission" date="2018-11" db="EMBL/GenBank/DDBJ databases">
        <title>Phylogenetic determinants of toxin gene distribution in genomes of Brevibacillus laterosporus.</title>
        <authorList>
            <person name="Glare T.R."/>
            <person name="Durrant A."/>
            <person name="Berry C."/>
            <person name="Palma L."/>
            <person name="Ormskirk M."/>
            <person name="Cox M.O."/>
        </authorList>
    </citation>
    <scope>NUCLEOTIDE SEQUENCE [LARGE SCALE GENOMIC DNA]</scope>
    <source>
        <strain evidence="1 2">1821L</strain>
    </source>
</reference>
<evidence type="ECO:0000313" key="1">
    <source>
        <dbReference type="EMBL" id="QDX95894.1"/>
    </source>
</evidence>
<evidence type="ECO:0000313" key="2">
    <source>
        <dbReference type="Proteomes" id="UP000319432"/>
    </source>
</evidence>
<dbReference type="AlphaFoldDB" id="A0A502IUT8"/>
<sequence length="139" mass="15300">MDVLIGLSILLLVFIGCIHVYWAFGGKWGVGVAVPTGVSQQPTFVPGTAGTLIVALLLFGASLLLMVQGDILPSIPSYPIVKWGCWVCVAVFGLRSIGEFKYVGLFKRVKSSRFSKYDTYLFTPLCLWLCVVYLYAIIR</sequence>
<accession>A0A502IUT8</accession>
<dbReference type="EMBL" id="CP033464">
    <property type="protein sequence ID" value="QDX95894.1"/>
    <property type="molecule type" value="Genomic_DNA"/>
</dbReference>
<protein>
    <submittedName>
        <fullName evidence="1">DUF3995 domain-containing protein</fullName>
    </submittedName>
</protein>
<organism evidence="1 2">
    <name type="scientific">Brevibacillus laterosporus</name>
    <name type="common">Bacillus laterosporus</name>
    <dbReference type="NCBI Taxonomy" id="1465"/>
    <lineage>
        <taxon>Bacteria</taxon>
        <taxon>Bacillati</taxon>
        <taxon>Bacillota</taxon>
        <taxon>Bacilli</taxon>
        <taxon>Bacillales</taxon>
        <taxon>Paenibacillaceae</taxon>
        <taxon>Brevibacillus</taxon>
    </lineage>
</organism>
<gene>
    <name evidence="1" type="ORF">EEL30_25920</name>
</gene>
<dbReference type="OrthoDB" id="8590912at2"/>
<dbReference type="Pfam" id="PF13160">
    <property type="entry name" value="DUF3995"/>
    <property type="match status" value="1"/>
</dbReference>
<dbReference type="InterPro" id="IPR025058">
    <property type="entry name" value="DUF3995"/>
</dbReference>
<proteinExistence type="predicted"/>